<dbReference type="PANTHER" id="PTHR43065">
    <property type="entry name" value="SENSOR HISTIDINE KINASE"/>
    <property type="match status" value="1"/>
</dbReference>
<dbReference type="CDD" id="cd00082">
    <property type="entry name" value="HisKA"/>
    <property type="match status" value="1"/>
</dbReference>
<keyword evidence="4" id="KW-0129">CBS domain</keyword>
<keyword evidence="8" id="KW-1185">Reference proteome</keyword>
<dbReference type="InterPro" id="IPR036890">
    <property type="entry name" value="HATPase_C_sf"/>
</dbReference>
<dbReference type="SUPFAM" id="SSF47384">
    <property type="entry name" value="Homodimeric domain of signal transducing histidine kinase"/>
    <property type="match status" value="1"/>
</dbReference>
<proteinExistence type="predicted"/>
<dbReference type="EC" id="2.7.13.3" evidence="2"/>
<dbReference type="PRINTS" id="PR00344">
    <property type="entry name" value="BCTRLSENSOR"/>
</dbReference>
<dbReference type="EMBL" id="SSOC01000005">
    <property type="protein sequence ID" value="THF63831.1"/>
    <property type="molecule type" value="Genomic_DNA"/>
</dbReference>
<feature type="domain" description="Histidine kinase" evidence="5">
    <location>
        <begin position="175"/>
        <end position="426"/>
    </location>
</feature>
<evidence type="ECO:0000313" key="7">
    <source>
        <dbReference type="EMBL" id="THF63831.1"/>
    </source>
</evidence>
<dbReference type="PROSITE" id="PS51371">
    <property type="entry name" value="CBS"/>
    <property type="match status" value="1"/>
</dbReference>
<dbReference type="OrthoDB" id="224978at2"/>
<dbReference type="InterPro" id="IPR004358">
    <property type="entry name" value="Sig_transdc_His_kin-like_C"/>
</dbReference>
<evidence type="ECO:0000259" key="5">
    <source>
        <dbReference type="PROSITE" id="PS50109"/>
    </source>
</evidence>
<dbReference type="Gene3D" id="3.10.580.10">
    <property type="entry name" value="CBS-domain"/>
    <property type="match status" value="1"/>
</dbReference>
<evidence type="ECO:0000256" key="4">
    <source>
        <dbReference type="PROSITE-ProRule" id="PRU00703"/>
    </source>
</evidence>
<protein>
    <recommendedName>
        <fullName evidence="2">histidine kinase</fullName>
        <ecNumber evidence="2">2.7.13.3</ecNumber>
    </recommendedName>
</protein>
<dbReference type="InterPro" id="IPR003661">
    <property type="entry name" value="HisK_dim/P_dom"/>
</dbReference>
<comment type="catalytic activity">
    <reaction evidence="1">
        <text>ATP + protein L-histidine = ADP + protein N-phospho-L-histidine.</text>
        <dbReference type="EC" id="2.7.13.3"/>
    </reaction>
</comment>
<dbReference type="InterPro" id="IPR003594">
    <property type="entry name" value="HATPase_dom"/>
</dbReference>
<accession>A0A4S4AV12</accession>
<organism evidence="7 8">
    <name type="scientific">Pseudothauera nasutitermitis</name>
    <dbReference type="NCBI Taxonomy" id="2565930"/>
    <lineage>
        <taxon>Bacteria</taxon>
        <taxon>Pseudomonadati</taxon>
        <taxon>Pseudomonadota</taxon>
        <taxon>Betaproteobacteria</taxon>
        <taxon>Rhodocyclales</taxon>
        <taxon>Zoogloeaceae</taxon>
        <taxon>Pseudothauera</taxon>
    </lineage>
</organism>
<dbReference type="Proteomes" id="UP000308430">
    <property type="component" value="Unassembled WGS sequence"/>
</dbReference>
<keyword evidence="3" id="KW-0597">Phosphoprotein</keyword>
<dbReference type="PANTHER" id="PTHR43065:SF50">
    <property type="entry name" value="HISTIDINE KINASE"/>
    <property type="match status" value="1"/>
</dbReference>
<dbReference type="InterPro" id="IPR036097">
    <property type="entry name" value="HisK_dim/P_sf"/>
</dbReference>
<name>A0A4S4AV12_9RHOO</name>
<dbReference type="Gene3D" id="3.30.565.10">
    <property type="entry name" value="Histidine kinase-like ATPase, C-terminal domain"/>
    <property type="match status" value="1"/>
</dbReference>
<dbReference type="SUPFAM" id="SSF54631">
    <property type="entry name" value="CBS-domain pair"/>
    <property type="match status" value="1"/>
</dbReference>
<evidence type="ECO:0000313" key="8">
    <source>
        <dbReference type="Proteomes" id="UP000308430"/>
    </source>
</evidence>
<evidence type="ECO:0000256" key="1">
    <source>
        <dbReference type="ARBA" id="ARBA00000085"/>
    </source>
</evidence>
<dbReference type="InterPro" id="IPR000644">
    <property type="entry name" value="CBS_dom"/>
</dbReference>
<dbReference type="Pfam" id="PF00571">
    <property type="entry name" value="CBS"/>
    <property type="match status" value="2"/>
</dbReference>
<dbReference type="PROSITE" id="PS50109">
    <property type="entry name" value="HIS_KIN"/>
    <property type="match status" value="1"/>
</dbReference>
<sequence>MADVGELERLLKPVQALTPEVNVDEVARRFLLDEHRAFLSLPVADAAGQPLGLISRYRLQDIFMRRFGRELWGTQPVSEVMNPAPLVLRIDTPFEEAATQVTTRLSYPVTEDFILVDEAGRYRGIGTVPQLLKAMEDRLVQRNRALHRTLEDLKRSQAQLVQSEKMASLGQMVAGIAHELNTPLGYVGNNVELIRALSEPLFALNDALARLAACLTDPAGDEEAVARAFEAAEQARREADADTLADDLRQLLDDTGYGLEQISELVKGLKDFSRLDRAPSDDVDLNDCVRAALLIARNNLKNRVEVRQQLQALPPLRCAPSQINQVLLNLLNNAAQAMDGDGVILIKTWAEDARVLLSVEDNGKGMPPEVLERIFDPFFTTKPVGEGTGLGLSICYRIIRDHGGSIRVASRPGRGTRFLIALPLQRAAHTAEADSPVDAPSPREAEHV</sequence>
<reference evidence="7 8" key="1">
    <citation type="submission" date="2019-04" db="EMBL/GenBank/DDBJ databases">
        <title>Azoarcus nasutitermitis sp. nov. isolated from termite nest.</title>
        <authorList>
            <person name="Lin S.-Y."/>
            <person name="Hameed A."/>
            <person name="Hsu Y.-H."/>
            <person name="Young C.-C."/>
        </authorList>
    </citation>
    <scope>NUCLEOTIDE SEQUENCE [LARGE SCALE GENOMIC DNA]</scope>
    <source>
        <strain evidence="7 8">CC-YHH838</strain>
    </source>
</reference>
<dbReference type="Gene3D" id="1.10.287.130">
    <property type="match status" value="1"/>
</dbReference>
<feature type="domain" description="CBS" evidence="6">
    <location>
        <begin position="10"/>
        <end position="71"/>
    </location>
</feature>
<dbReference type="Pfam" id="PF02518">
    <property type="entry name" value="HATPase_c"/>
    <property type="match status" value="1"/>
</dbReference>
<dbReference type="SMART" id="SM00388">
    <property type="entry name" value="HisKA"/>
    <property type="match status" value="1"/>
</dbReference>
<dbReference type="AlphaFoldDB" id="A0A4S4AV12"/>
<gene>
    <name evidence="7" type="ORF">E6C76_14710</name>
</gene>
<comment type="caution">
    <text evidence="7">The sequence shown here is derived from an EMBL/GenBank/DDBJ whole genome shotgun (WGS) entry which is preliminary data.</text>
</comment>
<dbReference type="GO" id="GO:0000155">
    <property type="term" value="F:phosphorelay sensor kinase activity"/>
    <property type="evidence" value="ECO:0007669"/>
    <property type="project" value="InterPro"/>
</dbReference>
<evidence type="ECO:0000259" key="6">
    <source>
        <dbReference type="PROSITE" id="PS51371"/>
    </source>
</evidence>
<evidence type="ECO:0000256" key="2">
    <source>
        <dbReference type="ARBA" id="ARBA00012438"/>
    </source>
</evidence>
<dbReference type="InterPro" id="IPR046342">
    <property type="entry name" value="CBS_dom_sf"/>
</dbReference>
<evidence type="ECO:0000256" key="3">
    <source>
        <dbReference type="ARBA" id="ARBA00022553"/>
    </source>
</evidence>
<dbReference type="SUPFAM" id="SSF55874">
    <property type="entry name" value="ATPase domain of HSP90 chaperone/DNA topoisomerase II/histidine kinase"/>
    <property type="match status" value="1"/>
</dbReference>
<dbReference type="InterPro" id="IPR005467">
    <property type="entry name" value="His_kinase_dom"/>
</dbReference>
<dbReference type="RefSeq" id="WP_136348992.1">
    <property type="nucleotide sequence ID" value="NZ_SSOC01000005.1"/>
</dbReference>
<dbReference type="SMART" id="SM00387">
    <property type="entry name" value="HATPase_c"/>
    <property type="match status" value="1"/>
</dbReference>